<proteinExistence type="predicted"/>
<reference evidence="1 2" key="1">
    <citation type="submission" date="2019-12" db="EMBL/GenBank/DDBJ databases">
        <title>A genome sequence resource for the geographically widespread anthracnose pathogen Colletotrichum asianum.</title>
        <authorList>
            <person name="Meng Y."/>
        </authorList>
    </citation>
    <scope>NUCLEOTIDE SEQUENCE [LARGE SCALE GENOMIC DNA]</scope>
    <source>
        <strain evidence="1 2">ICMP 18580</strain>
    </source>
</reference>
<evidence type="ECO:0000313" key="1">
    <source>
        <dbReference type="EMBL" id="KAF0315032.1"/>
    </source>
</evidence>
<dbReference type="EMBL" id="WOWK01000244">
    <property type="protein sequence ID" value="KAF0315032.1"/>
    <property type="molecule type" value="Genomic_DNA"/>
</dbReference>
<accession>A0A8H3VYF0</accession>
<name>A0A8H3VYF0_9PEZI</name>
<organism evidence="1 2">
    <name type="scientific">Colletotrichum asianum</name>
    <dbReference type="NCBI Taxonomy" id="702518"/>
    <lineage>
        <taxon>Eukaryota</taxon>
        <taxon>Fungi</taxon>
        <taxon>Dikarya</taxon>
        <taxon>Ascomycota</taxon>
        <taxon>Pezizomycotina</taxon>
        <taxon>Sordariomycetes</taxon>
        <taxon>Hypocreomycetidae</taxon>
        <taxon>Glomerellales</taxon>
        <taxon>Glomerellaceae</taxon>
        <taxon>Colletotrichum</taxon>
        <taxon>Colletotrichum gloeosporioides species complex</taxon>
    </lineage>
</organism>
<evidence type="ECO:0000313" key="2">
    <source>
        <dbReference type="Proteomes" id="UP000434172"/>
    </source>
</evidence>
<dbReference type="AlphaFoldDB" id="A0A8H3VYF0"/>
<gene>
    <name evidence="1" type="ORF">GQ607_017736</name>
</gene>
<dbReference type="Proteomes" id="UP000434172">
    <property type="component" value="Unassembled WGS sequence"/>
</dbReference>
<sequence>MNGAILVALLAAGIWGYLNLWLESPPTPLPLKSSVDKEVHQKLCHLSRRLSTAFPAYTEEKTFFSLLGLDPFQPPFWPLDQSGFISGSSVEAAEAAIIEAWTSAGGKASAEGLSSDKEVEQYLRLVNLVANEMLDFRSRAIYTSRFLDRGPDGRQRTKWRVTCKKDESAQDQDEAASG</sequence>
<comment type="caution">
    <text evidence="1">The sequence shown here is derived from an EMBL/GenBank/DDBJ whole genome shotgun (WGS) entry which is preliminary data.</text>
</comment>
<keyword evidence="2" id="KW-1185">Reference proteome</keyword>
<protein>
    <submittedName>
        <fullName evidence="1">Uncharacterized protein</fullName>
    </submittedName>
</protein>